<dbReference type="EMBL" id="EQ983776">
    <property type="protein sequence ID" value="EEF24019.1"/>
    <property type="molecule type" value="Genomic_DNA"/>
</dbReference>
<evidence type="ECO:0000313" key="3">
    <source>
        <dbReference type="Proteomes" id="UP000008311"/>
    </source>
</evidence>
<keyword evidence="1" id="KW-1133">Transmembrane helix</keyword>
<keyword evidence="3" id="KW-1185">Reference proteome</keyword>
<feature type="transmembrane region" description="Helical" evidence="1">
    <location>
        <begin position="124"/>
        <end position="141"/>
    </location>
</feature>
<accession>B9TJE5</accession>
<keyword evidence="1" id="KW-0472">Membrane</keyword>
<feature type="transmembrane region" description="Helical" evidence="1">
    <location>
        <begin position="148"/>
        <end position="167"/>
    </location>
</feature>
<dbReference type="AlphaFoldDB" id="B9TJE5"/>
<protein>
    <submittedName>
        <fullName evidence="2">Uncharacterized protein</fullName>
    </submittedName>
</protein>
<feature type="transmembrane region" description="Helical" evidence="1">
    <location>
        <begin position="68"/>
        <end position="88"/>
    </location>
</feature>
<evidence type="ECO:0000256" key="1">
    <source>
        <dbReference type="SAM" id="Phobius"/>
    </source>
</evidence>
<feature type="transmembrane region" description="Helical" evidence="1">
    <location>
        <begin position="100"/>
        <end position="118"/>
    </location>
</feature>
<dbReference type="InParanoid" id="B9TJE5"/>
<organism evidence="2 3">
    <name type="scientific">Ricinus communis</name>
    <name type="common">Castor bean</name>
    <dbReference type="NCBI Taxonomy" id="3988"/>
    <lineage>
        <taxon>Eukaryota</taxon>
        <taxon>Viridiplantae</taxon>
        <taxon>Streptophyta</taxon>
        <taxon>Embryophyta</taxon>
        <taxon>Tracheophyta</taxon>
        <taxon>Spermatophyta</taxon>
        <taxon>Magnoliopsida</taxon>
        <taxon>eudicotyledons</taxon>
        <taxon>Gunneridae</taxon>
        <taxon>Pentapetalae</taxon>
        <taxon>rosids</taxon>
        <taxon>fabids</taxon>
        <taxon>Malpighiales</taxon>
        <taxon>Euphorbiaceae</taxon>
        <taxon>Acalyphoideae</taxon>
        <taxon>Acalypheae</taxon>
        <taxon>Ricinus</taxon>
    </lineage>
</organism>
<dbReference type="Proteomes" id="UP000008311">
    <property type="component" value="Unassembled WGS sequence"/>
</dbReference>
<reference evidence="3" key="1">
    <citation type="journal article" date="2010" name="Nat. Biotechnol.">
        <title>Draft genome sequence of the oilseed species Ricinus communis.</title>
        <authorList>
            <person name="Chan A.P."/>
            <person name="Crabtree J."/>
            <person name="Zhao Q."/>
            <person name="Lorenzi H."/>
            <person name="Orvis J."/>
            <person name="Puiu D."/>
            <person name="Melake-Berhan A."/>
            <person name="Jones K.M."/>
            <person name="Redman J."/>
            <person name="Chen G."/>
            <person name="Cahoon E.B."/>
            <person name="Gedil M."/>
            <person name="Stanke M."/>
            <person name="Haas B.J."/>
            <person name="Wortman J.R."/>
            <person name="Fraser-Liggett C.M."/>
            <person name="Ravel J."/>
            <person name="Rabinowicz P.D."/>
        </authorList>
    </citation>
    <scope>NUCLEOTIDE SEQUENCE [LARGE SCALE GENOMIC DNA]</scope>
    <source>
        <strain evidence="3">cv. Hale</strain>
    </source>
</reference>
<evidence type="ECO:0000313" key="2">
    <source>
        <dbReference type="EMBL" id="EEF24019.1"/>
    </source>
</evidence>
<gene>
    <name evidence="2" type="ORF">RCOM_1815830</name>
</gene>
<sequence>MWKMYSSFDNPLFPYFNGVFKSPLIDSENARDVRFVPRNVITFFQFPVFSALVPNTLHSEIPLRDPRLLSGAVIAIGWIIAAAIRVLLRKSQRETWSLDLFMAAAYLLMYVVGLSFFGIYRYTIVLELLGAAMLFVALIRLRQRLSHADGLAVCTMTFLAIMVLTSWPDWGRVPLDGGPYFRNNLPGLPPSSLIVATTMEPIGYLVPQWPGNPAFYSALTNISGPTYNLRLQDEIVAGVLAHKGPIYILRAMGKPDDSKLVTSRLRISINDGTCRALEQPVPVPLEICEANRI</sequence>
<name>B9TJE5_RICCO</name>
<keyword evidence="1" id="KW-0812">Transmembrane</keyword>
<proteinExistence type="predicted"/>